<dbReference type="NCBIfam" id="TIGR01024">
    <property type="entry name" value="rplS_bact"/>
    <property type="match status" value="1"/>
</dbReference>
<dbReference type="InterPro" id="IPR018257">
    <property type="entry name" value="Ribosomal_bL19_CS"/>
</dbReference>
<name>A0A9D7XJ17_9BACT</name>
<dbReference type="Proteomes" id="UP000808349">
    <property type="component" value="Unassembled WGS sequence"/>
</dbReference>
<dbReference type="InterPro" id="IPR008991">
    <property type="entry name" value="Translation_prot_SH3-like_sf"/>
</dbReference>
<evidence type="ECO:0000256" key="5">
    <source>
        <dbReference type="HAMAP-Rule" id="MF_00402"/>
    </source>
</evidence>
<reference evidence="7 8" key="1">
    <citation type="submission" date="2020-10" db="EMBL/GenBank/DDBJ databases">
        <title>Connecting structure to function with the recovery of over 1000 high-quality activated sludge metagenome-assembled genomes encoding full-length rRNA genes using long-read sequencing.</title>
        <authorList>
            <person name="Singleton C.M."/>
            <person name="Petriglieri F."/>
            <person name="Kristensen J.M."/>
            <person name="Kirkegaard R.H."/>
            <person name="Michaelsen T.Y."/>
            <person name="Andersen M.H."/>
            <person name="Karst S.M."/>
            <person name="Dueholm M.S."/>
            <person name="Nielsen P.H."/>
            <person name="Albertsen M."/>
        </authorList>
    </citation>
    <scope>NUCLEOTIDE SEQUENCE [LARGE SCALE GENOMIC DNA]</scope>
    <source>
        <strain evidence="7">Ribe_18-Q3-R11-54_BAT3C.373</strain>
    </source>
</reference>
<dbReference type="Pfam" id="PF01245">
    <property type="entry name" value="Ribosomal_L19"/>
    <property type="match status" value="1"/>
</dbReference>
<keyword evidence="3 5" id="KW-0687">Ribonucleoprotein</keyword>
<evidence type="ECO:0000256" key="4">
    <source>
        <dbReference type="ARBA" id="ARBA00035171"/>
    </source>
</evidence>
<proteinExistence type="inferred from homology"/>
<dbReference type="HAMAP" id="MF_00402">
    <property type="entry name" value="Ribosomal_bL19"/>
    <property type="match status" value="1"/>
</dbReference>
<organism evidence="7 8">
    <name type="scientific">Candidatus Defluviibacterium haderslevense</name>
    <dbReference type="NCBI Taxonomy" id="2981993"/>
    <lineage>
        <taxon>Bacteria</taxon>
        <taxon>Pseudomonadati</taxon>
        <taxon>Bacteroidota</taxon>
        <taxon>Saprospiria</taxon>
        <taxon>Saprospirales</taxon>
        <taxon>Saprospiraceae</taxon>
        <taxon>Candidatus Defluviibacterium</taxon>
    </lineage>
</organism>
<dbReference type="InterPro" id="IPR001857">
    <property type="entry name" value="Ribosomal_bL19"/>
</dbReference>
<sequence length="117" mass="13376">MNLIKYVEDQLLDISRIPEFSAGDTIIMSYKIIEGNKERVQDFRGDVLNIRGEGKNKSFTVRKISSGIGVERIIPFSSLNIVDIKVVKKGRVRRAKLFYLRKLSGKKARIKEATFSK</sequence>
<evidence type="ECO:0000256" key="1">
    <source>
        <dbReference type="ARBA" id="ARBA00005781"/>
    </source>
</evidence>
<dbReference type="GO" id="GO:0006412">
    <property type="term" value="P:translation"/>
    <property type="evidence" value="ECO:0007669"/>
    <property type="project" value="UniProtKB-UniRule"/>
</dbReference>
<dbReference type="PANTHER" id="PTHR15680:SF9">
    <property type="entry name" value="LARGE RIBOSOMAL SUBUNIT PROTEIN BL19M"/>
    <property type="match status" value="1"/>
</dbReference>
<dbReference type="AlphaFoldDB" id="A0A9D7XJ17"/>
<evidence type="ECO:0000256" key="2">
    <source>
        <dbReference type="ARBA" id="ARBA00022980"/>
    </source>
</evidence>
<keyword evidence="2 5" id="KW-0689">Ribosomal protein</keyword>
<dbReference type="SUPFAM" id="SSF50104">
    <property type="entry name" value="Translation proteins SH3-like domain"/>
    <property type="match status" value="1"/>
</dbReference>
<comment type="caution">
    <text evidence="7">The sequence shown here is derived from an EMBL/GenBank/DDBJ whole genome shotgun (WGS) entry which is preliminary data.</text>
</comment>
<evidence type="ECO:0000313" key="7">
    <source>
        <dbReference type="EMBL" id="MBK9719248.1"/>
    </source>
</evidence>
<evidence type="ECO:0000313" key="8">
    <source>
        <dbReference type="Proteomes" id="UP000808349"/>
    </source>
</evidence>
<dbReference type="PRINTS" id="PR00061">
    <property type="entry name" value="RIBOSOMALL19"/>
</dbReference>
<comment type="similarity">
    <text evidence="1 5 6">Belongs to the bacterial ribosomal protein bL19 family.</text>
</comment>
<dbReference type="PROSITE" id="PS01015">
    <property type="entry name" value="RIBOSOMAL_L19"/>
    <property type="match status" value="1"/>
</dbReference>
<dbReference type="PANTHER" id="PTHR15680">
    <property type="entry name" value="RIBOSOMAL PROTEIN L19"/>
    <property type="match status" value="1"/>
</dbReference>
<dbReference type="Gene3D" id="2.30.30.790">
    <property type="match status" value="1"/>
</dbReference>
<evidence type="ECO:0000256" key="6">
    <source>
        <dbReference type="RuleBase" id="RU000559"/>
    </source>
</evidence>
<protein>
    <recommendedName>
        <fullName evidence="4 5">Large ribosomal subunit protein bL19</fullName>
    </recommendedName>
</protein>
<comment type="function">
    <text evidence="5 6">This protein is located at the 30S-50S ribosomal subunit interface and may play a role in the structure and function of the aminoacyl-tRNA binding site.</text>
</comment>
<gene>
    <name evidence="5 7" type="primary">rplS</name>
    <name evidence="7" type="ORF">IPO85_17365</name>
</gene>
<dbReference type="GO" id="GO:0003735">
    <property type="term" value="F:structural constituent of ribosome"/>
    <property type="evidence" value="ECO:0007669"/>
    <property type="project" value="InterPro"/>
</dbReference>
<evidence type="ECO:0000256" key="3">
    <source>
        <dbReference type="ARBA" id="ARBA00023274"/>
    </source>
</evidence>
<dbReference type="InterPro" id="IPR038657">
    <property type="entry name" value="Ribosomal_bL19_sf"/>
</dbReference>
<dbReference type="PIRSF" id="PIRSF002191">
    <property type="entry name" value="Ribosomal_L19"/>
    <property type="match status" value="1"/>
</dbReference>
<dbReference type="GO" id="GO:0022625">
    <property type="term" value="C:cytosolic large ribosomal subunit"/>
    <property type="evidence" value="ECO:0007669"/>
    <property type="project" value="TreeGrafter"/>
</dbReference>
<dbReference type="EMBL" id="JADKFW010000017">
    <property type="protein sequence ID" value="MBK9719248.1"/>
    <property type="molecule type" value="Genomic_DNA"/>
</dbReference>
<accession>A0A9D7XJ17</accession>